<evidence type="ECO:0000256" key="1">
    <source>
        <dbReference type="SAM" id="MobiDB-lite"/>
    </source>
</evidence>
<dbReference type="EMBL" id="CAWYQH010000096">
    <property type="protein sequence ID" value="CAK8682864.1"/>
    <property type="molecule type" value="Genomic_DNA"/>
</dbReference>
<protein>
    <submittedName>
        <fullName evidence="2">Uncharacterized protein</fullName>
    </submittedName>
</protein>
<evidence type="ECO:0000313" key="2">
    <source>
        <dbReference type="EMBL" id="CAK8682864.1"/>
    </source>
</evidence>
<accession>A0ABP0FWE2</accession>
<comment type="caution">
    <text evidence="2">The sequence shown here is derived from an EMBL/GenBank/DDBJ whole genome shotgun (WGS) entry which is preliminary data.</text>
</comment>
<reference evidence="2 3" key="1">
    <citation type="submission" date="2024-02" db="EMBL/GenBank/DDBJ databases">
        <authorList>
            <person name="Daric V."/>
            <person name="Darras S."/>
        </authorList>
    </citation>
    <scope>NUCLEOTIDE SEQUENCE [LARGE SCALE GENOMIC DNA]</scope>
</reference>
<dbReference type="Proteomes" id="UP001642483">
    <property type="component" value="Unassembled WGS sequence"/>
</dbReference>
<keyword evidence="3" id="KW-1185">Reference proteome</keyword>
<feature type="region of interest" description="Disordered" evidence="1">
    <location>
        <begin position="1"/>
        <end position="62"/>
    </location>
</feature>
<gene>
    <name evidence="2" type="ORF">CVLEPA_LOCUS13631</name>
</gene>
<feature type="compositionally biased region" description="Polar residues" evidence="1">
    <location>
        <begin position="1"/>
        <end position="18"/>
    </location>
</feature>
<name>A0ABP0FWE2_CLALP</name>
<sequence length="77" mass="8628">MTQHFQGKPQNGNGNTRSVAKDSKTFAKPVRSVAISEISPKKSCKNSFQTEDDKGKQAGINESQVFQHQHKIFYCEV</sequence>
<proteinExistence type="predicted"/>
<organism evidence="2 3">
    <name type="scientific">Clavelina lepadiformis</name>
    <name type="common">Light-bulb sea squirt</name>
    <name type="synonym">Ascidia lepadiformis</name>
    <dbReference type="NCBI Taxonomy" id="159417"/>
    <lineage>
        <taxon>Eukaryota</taxon>
        <taxon>Metazoa</taxon>
        <taxon>Chordata</taxon>
        <taxon>Tunicata</taxon>
        <taxon>Ascidiacea</taxon>
        <taxon>Aplousobranchia</taxon>
        <taxon>Clavelinidae</taxon>
        <taxon>Clavelina</taxon>
    </lineage>
</organism>
<evidence type="ECO:0000313" key="3">
    <source>
        <dbReference type="Proteomes" id="UP001642483"/>
    </source>
</evidence>